<evidence type="ECO:0000256" key="11">
    <source>
        <dbReference type="ARBA" id="ARBA00037975"/>
    </source>
</evidence>
<feature type="transmembrane region" description="Helical" evidence="12">
    <location>
        <begin position="21"/>
        <end position="43"/>
    </location>
</feature>
<evidence type="ECO:0000313" key="15">
    <source>
        <dbReference type="Proteomes" id="UP001500603"/>
    </source>
</evidence>
<sequence length="187" mass="20282">MTTTLREQTIDPGTFGVAARILHWLMAVAIIAMIFVGGAMVGYLGDYNLLLTVHKTLGLVILVLAVIRIGNRLLHRPPPQLDSLSRPERLVATGSEILMYALFLAQPVIGWLLVSASGVPIRIAGGFRVPAIVPTDADLYATLRTVHSVLAYLLLAAFLAHICAVLFHALLLRDGLLRRMTVGRSRG</sequence>
<keyword evidence="7" id="KW-0249">Electron transport</keyword>
<evidence type="ECO:0000256" key="7">
    <source>
        <dbReference type="ARBA" id="ARBA00022982"/>
    </source>
</evidence>
<evidence type="ECO:0000256" key="1">
    <source>
        <dbReference type="ARBA" id="ARBA00004651"/>
    </source>
</evidence>
<feature type="transmembrane region" description="Helical" evidence="12">
    <location>
        <begin position="149"/>
        <end position="171"/>
    </location>
</feature>
<keyword evidence="10 12" id="KW-0472">Membrane</keyword>
<evidence type="ECO:0000256" key="5">
    <source>
        <dbReference type="ARBA" id="ARBA00022692"/>
    </source>
</evidence>
<name>A0ABP9KAN5_9NOCA</name>
<evidence type="ECO:0000256" key="8">
    <source>
        <dbReference type="ARBA" id="ARBA00022989"/>
    </source>
</evidence>
<comment type="caution">
    <text evidence="14">The sequence shown here is derived from an EMBL/GenBank/DDBJ whole genome shotgun (WGS) entry which is preliminary data.</text>
</comment>
<feature type="domain" description="Cytochrome b561 bacterial/Ni-hydrogenase" evidence="13">
    <location>
        <begin position="15"/>
        <end position="181"/>
    </location>
</feature>
<keyword evidence="3" id="KW-1003">Cell membrane</keyword>
<dbReference type="PANTHER" id="PTHR30529:SF6">
    <property type="entry name" value="BLL0291 PROTEIN"/>
    <property type="match status" value="1"/>
</dbReference>
<dbReference type="Pfam" id="PF01292">
    <property type="entry name" value="Ni_hydr_CYTB"/>
    <property type="match status" value="1"/>
</dbReference>
<evidence type="ECO:0000313" key="14">
    <source>
        <dbReference type="EMBL" id="GAA5052360.1"/>
    </source>
</evidence>
<comment type="subcellular location">
    <subcellularLocation>
        <location evidence="1">Cell membrane</location>
        <topology evidence="1">Multi-pass membrane protein</topology>
    </subcellularLocation>
</comment>
<keyword evidence="4" id="KW-0349">Heme</keyword>
<keyword evidence="15" id="KW-1185">Reference proteome</keyword>
<dbReference type="InterPro" id="IPR052168">
    <property type="entry name" value="Cytochrome_b561_oxidase"/>
</dbReference>
<feature type="transmembrane region" description="Helical" evidence="12">
    <location>
        <begin position="90"/>
        <end position="114"/>
    </location>
</feature>
<accession>A0ABP9KAN5</accession>
<reference evidence="15" key="1">
    <citation type="journal article" date="2019" name="Int. J. Syst. Evol. Microbiol.">
        <title>The Global Catalogue of Microorganisms (GCM) 10K type strain sequencing project: providing services to taxonomists for standard genome sequencing and annotation.</title>
        <authorList>
            <consortium name="The Broad Institute Genomics Platform"/>
            <consortium name="The Broad Institute Genome Sequencing Center for Infectious Disease"/>
            <person name="Wu L."/>
            <person name="Ma J."/>
        </authorList>
    </citation>
    <scope>NUCLEOTIDE SEQUENCE [LARGE SCALE GENOMIC DNA]</scope>
    <source>
        <strain evidence="15">JCM 18298</strain>
    </source>
</reference>
<evidence type="ECO:0000256" key="6">
    <source>
        <dbReference type="ARBA" id="ARBA00022723"/>
    </source>
</evidence>
<protein>
    <submittedName>
        <fullName evidence="14">Cytochrome b/b6 domain-containing protein</fullName>
    </submittedName>
</protein>
<comment type="similarity">
    <text evidence="11">Belongs to the cytochrome b561 family.</text>
</comment>
<dbReference type="InterPro" id="IPR011577">
    <property type="entry name" value="Cyt_b561_bac/Ni-Hgenase"/>
</dbReference>
<evidence type="ECO:0000259" key="13">
    <source>
        <dbReference type="Pfam" id="PF01292"/>
    </source>
</evidence>
<dbReference type="PANTHER" id="PTHR30529">
    <property type="entry name" value="CYTOCHROME B561"/>
    <property type="match status" value="1"/>
</dbReference>
<evidence type="ECO:0000256" key="4">
    <source>
        <dbReference type="ARBA" id="ARBA00022617"/>
    </source>
</evidence>
<dbReference type="SUPFAM" id="SSF81342">
    <property type="entry name" value="Transmembrane di-heme cytochromes"/>
    <property type="match status" value="1"/>
</dbReference>
<gene>
    <name evidence="14" type="ORF">GCM10023318_24890</name>
</gene>
<evidence type="ECO:0000256" key="12">
    <source>
        <dbReference type="SAM" id="Phobius"/>
    </source>
</evidence>
<evidence type="ECO:0000256" key="10">
    <source>
        <dbReference type="ARBA" id="ARBA00023136"/>
    </source>
</evidence>
<proteinExistence type="inferred from homology"/>
<keyword evidence="5 12" id="KW-0812">Transmembrane</keyword>
<dbReference type="Gene3D" id="1.20.950.20">
    <property type="entry name" value="Transmembrane di-heme cytochromes, Chain C"/>
    <property type="match status" value="1"/>
</dbReference>
<keyword evidence="8 12" id="KW-1133">Transmembrane helix</keyword>
<feature type="transmembrane region" description="Helical" evidence="12">
    <location>
        <begin position="49"/>
        <end position="69"/>
    </location>
</feature>
<keyword evidence="9" id="KW-0408">Iron</keyword>
<keyword evidence="6" id="KW-0479">Metal-binding</keyword>
<dbReference type="InterPro" id="IPR016174">
    <property type="entry name" value="Di-haem_cyt_TM"/>
</dbReference>
<keyword evidence="2" id="KW-0813">Transport</keyword>
<evidence type="ECO:0000256" key="3">
    <source>
        <dbReference type="ARBA" id="ARBA00022475"/>
    </source>
</evidence>
<evidence type="ECO:0000256" key="9">
    <source>
        <dbReference type="ARBA" id="ARBA00023004"/>
    </source>
</evidence>
<dbReference type="Proteomes" id="UP001500603">
    <property type="component" value="Unassembled WGS sequence"/>
</dbReference>
<organism evidence="14 15">
    <name type="scientific">Nocardia callitridis</name>
    <dbReference type="NCBI Taxonomy" id="648753"/>
    <lineage>
        <taxon>Bacteria</taxon>
        <taxon>Bacillati</taxon>
        <taxon>Actinomycetota</taxon>
        <taxon>Actinomycetes</taxon>
        <taxon>Mycobacteriales</taxon>
        <taxon>Nocardiaceae</taxon>
        <taxon>Nocardia</taxon>
    </lineage>
</organism>
<dbReference type="EMBL" id="BAABJM010000002">
    <property type="protein sequence ID" value="GAA5052360.1"/>
    <property type="molecule type" value="Genomic_DNA"/>
</dbReference>
<evidence type="ECO:0000256" key="2">
    <source>
        <dbReference type="ARBA" id="ARBA00022448"/>
    </source>
</evidence>